<dbReference type="RefSeq" id="WP_211464876.1">
    <property type="nucleotide sequence ID" value="NZ_JAGSXH010000009.1"/>
</dbReference>
<dbReference type="AlphaFoldDB" id="A0A8J8BBD0"/>
<protein>
    <submittedName>
        <fullName evidence="1">Uncharacterized protein</fullName>
    </submittedName>
</protein>
<evidence type="ECO:0000313" key="1">
    <source>
        <dbReference type="EMBL" id="MBS2962335.1"/>
    </source>
</evidence>
<reference evidence="1" key="1">
    <citation type="submission" date="2021-04" db="EMBL/GenBank/DDBJ databases">
        <title>Genome based classification of Actinospica acidithermotolerans sp. nov., an actinobacterium isolated from an Indonesian hot spring.</title>
        <authorList>
            <person name="Kusuma A.B."/>
            <person name="Putra K.E."/>
            <person name="Nafisah S."/>
            <person name="Loh J."/>
            <person name="Nouioui I."/>
            <person name="Goodfellow M."/>
        </authorList>
    </citation>
    <scope>NUCLEOTIDE SEQUENCE</scope>
    <source>
        <strain evidence="1">DSM 45618</strain>
    </source>
</reference>
<comment type="caution">
    <text evidence="1">The sequence shown here is derived from an EMBL/GenBank/DDBJ whole genome shotgun (WGS) entry which is preliminary data.</text>
</comment>
<keyword evidence="2" id="KW-1185">Reference proteome</keyword>
<dbReference type="EMBL" id="JAGSXH010000009">
    <property type="protein sequence ID" value="MBS2962335.1"/>
    <property type="molecule type" value="Genomic_DNA"/>
</dbReference>
<dbReference type="Proteomes" id="UP000677913">
    <property type="component" value="Unassembled WGS sequence"/>
</dbReference>
<sequence>MPASFAPYGLDQLAYANTRELFFNNTISELRAHSPDDSGAAVLSPAALTEMRTLIEPQRLTAYP</sequence>
<organism evidence="1 2">
    <name type="scientific">Actinocrinis puniceicyclus</name>
    <dbReference type="NCBI Taxonomy" id="977794"/>
    <lineage>
        <taxon>Bacteria</taxon>
        <taxon>Bacillati</taxon>
        <taxon>Actinomycetota</taxon>
        <taxon>Actinomycetes</taxon>
        <taxon>Catenulisporales</taxon>
        <taxon>Actinospicaceae</taxon>
        <taxon>Actinocrinis</taxon>
    </lineage>
</organism>
<proteinExistence type="predicted"/>
<accession>A0A8J8BBD0</accession>
<evidence type="ECO:0000313" key="2">
    <source>
        <dbReference type="Proteomes" id="UP000677913"/>
    </source>
</evidence>
<gene>
    <name evidence="1" type="ORF">KGA66_04705</name>
</gene>
<name>A0A8J8BBD0_9ACTN</name>